<evidence type="ECO:0000256" key="2">
    <source>
        <dbReference type="ARBA" id="ARBA00022801"/>
    </source>
</evidence>
<comment type="caution">
    <text evidence="4">The sequence shown here is derived from an EMBL/GenBank/DDBJ whole genome shotgun (WGS) entry which is preliminary data.</text>
</comment>
<organism evidence="4 5">
    <name type="scientific">Ornithinicoccus hortensis</name>
    <dbReference type="NCBI Taxonomy" id="82346"/>
    <lineage>
        <taxon>Bacteria</taxon>
        <taxon>Bacillati</taxon>
        <taxon>Actinomycetota</taxon>
        <taxon>Actinomycetes</taxon>
        <taxon>Micrococcales</taxon>
        <taxon>Intrasporangiaceae</taxon>
        <taxon>Ornithinicoccus</taxon>
    </lineage>
</organism>
<evidence type="ECO:0000256" key="1">
    <source>
        <dbReference type="ARBA" id="ARBA00001946"/>
    </source>
</evidence>
<reference evidence="4 5" key="1">
    <citation type="submission" date="2019-06" db="EMBL/GenBank/DDBJ databases">
        <title>Sequencing the genomes of 1000 actinobacteria strains.</title>
        <authorList>
            <person name="Klenk H.-P."/>
        </authorList>
    </citation>
    <scope>NUCLEOTIDE SEQUENCE [LARGE SCALE GENOMIC DNA]</scope>
    <source>
        <strain evidence="4 5">DSM 12335</strain>
    </source>
</reference>
<evidence type="ECO:0000313" key="4">
    <source>
        <dbReference type="EMBL" id="TQL51169.1"/>
    </source>
</evidence>
<keyword evidence="2" id="KW-0378">Hydrolase</keyword>
<feature type="domain" description="Nudix hydrolase" evidence="3">
    <location>
        <begin position="7"/>
        <end position="144"/>
    </location>
</feature>
<dbReference type="PROSITE" id="PS00893">
    <property type="entry name" value="NUDIX_BOX"/>
    <property type="match status" value="1"/>
</dbReference>
<dbReference type="Pfam" id="PF00293">
    <property type="entry name" value="NUDIX"/>
    <property type="match status" value="1"/>
</dbReference>
<protein>
    <submittedName>
        <fullName evidence="4">ADP-ribose pyrophosphatase YjhB (NUDIX family)</fullName>
    </submittedName>
</protein>
<name>A0A542YSU8_9MICO</name>
<dbReference type="AlphaFoldDB" id="A0A542YSU8"/>
<evidence type="ECO:0000259" key="3">
    <source>
        <dbReference type="PROSITE" id="PS51462"/>
    </source>
</evidence>
<dbReference type="SUPFAM" id="SSF55811">
    <property type="entry name" value="Nudix"/>
    <property type="match status" value="1"/>
</dbReference>
<dbReference type="PANTHER" id="PTHR43046:SF14">
    <property type="entry name" value="MUTT_NUDIX FAMILY PROTEIN"/>
    <property type="match status" value="1"/>
</dbReference>
<accession>A0A542YSU8</accession>
<dbReference type="EMBL" id="VFOP01000001">
    <property type="protein sequence ID" value="TQL51169.1"/>
    <property type="molecule type" value="Genomic_DNA"/>
</dbReference>
<sequence length="154" mass="17102">MAVTTDRQIRNIAVGLLVRDGHVLAEEYPPIPGHHRFVRAIGGGIEFGERAEQAVRREFAEELGVQLETTRLLGVSENIFQILDSPGHQVVHLFAVRCRELADLPLDGRRPMLDHEATVGWYALEDLAREAPPFYPAGALDAALRLHDTPETGH</sequence>
<comment type="cofactor">
    <cofactor evidence="1">
        <name>Mg(2+)</name>
        <dbReference type="ChEBI" id="CHEBI:18420"/>
    </cofactor>
</comment>
<evidence type="ECO:0000313" key="5">
    <source>
        <dbReference type="Proteomes" id="UP000319516"/>
    </source>
</evidence>
<dbReference type="InterPro" id="IPR000086">
    <property type="entry name" value="NUDIX_hydrolase_dom"/>
</dbReference>
<dbReference type="Gene3D" id="3.90.79.10">
    <property type="entry name" value="Nucleoside Triphosphate Pyrophosphohydrolase"/>
    <property type="match status" value="1"/>
</dbReference>
<keyword evidence="5" id="KW-1185">Reference proteome</keyword>
<dbReference type="Proteomes" id="UP000319516">
    <property type="component" value="Unassembled WGS sequence"/>
</dbReference>
<proteinExistence type="predicted"/>
<dbReference type="InterPro" id="IPR015797">
    <property type="entry name" value="NUDIX_hydrolase-like_dom_sf"/>
</dbReference>
<dbReference type="PROSITE" id="PS51462">
    <property type="entry name" value="NUDIX"/>
    <property type="match status" value="1"/>
</dbReference>
<dbReference type="InterPro" id="IPR020084">
    <property type="entry name" value="NUDIX_hydrolase_CS"/>
</dbReference>
<dbReference type="GO" id="GO:0016787">
    <property type="term" value="F:hydrolase activity"/>
    <property type="evidence" value="ECO:0007669"/>
    <property type="project" value="UniProtKB-KW"/>
</dbReference>
<gene>
    <name evidence="4" type="ORF">FB467_2307</name>
</gene>
<dbReference type="PANTHER" id="PTHR43046">
    <property type="entry name" value="GDP-MANNOSE MANNOSYL HYDROLASE"/>
    <property type="match status" value="1"/>
</dbReference>